<dbReference type="GeneID" id="58230625"/>
<dbReference type="RefSeq" id="WP_045978771.1">
    <property type="nucleotide sequence ID" value="NZ_JXXY01000004.1"/>
</dbReference>
<dbReference type="Proteomes" id="UP000033664">
    <property type="component" value="Unassembled WGS sequence"/>
</dbReference>
<evidence type="ECO:0000313" key="1">
    <source>
        <dbReference type="EMBL" id="KJY99875.1"/>
    </source>
</evidence>
<dbReference type="PATRIC" id="fig|151081.8.peg.1062"/>
<proteinExistence type="predicted"/>
<dbReference type="EMBL" id="JXXZ01000007">
    <property type="protein sequence ID" value="KJY99875.1"/>
    <property type="molecule type" value="Genomic_DNA"/>
</dbReference>
<gene>
    <name evidence="1" type="ORF">TW72_09650</name>
</gene>
<sequence length="141" mass="16398">MPARMEEALKKLIKCKFDASFMSNTKWRKVFTVLSVVPLKQAFWKYVDLDFELRSCFVDESDLMDRFIGDCGLAGAPLAYRRIEWVEIPRVGVDPCYENIPHMNFEQDVDRVVSILKSTGEFELEQTERGVRIYGHKKIGI</sequence>
<dbReference type="AlphaFoldDB" id="A0A0F4PWM4"/>
<protein>
    <submittedName>
        <fullName evidence="1">Uncharacterized protein</fullName>
    </submittedName>
</protein>
<evidence type="ECO:0000313" key="2">
    <source>
        <dbReference type="Proteomes" id="UP000033664"/>
    </source>
</evidence>
<name>A0A0F4PWM4_9GAMM</name>
<organism evidence="1 2">
    <name type="scientific">Pseudoalteromonas ruthenica</name>
    <dbReference type="NCBI Taxonomy" id="151081"/>
    <lineage>
        <taxon>Bacteria</taxon>
        <taxon>Pseudomonadati</taxon>
        <taxon>Pseudomonadota</taxon>
        <taxon>Gammaproteobacteria</taxon>
        <taxon>Alteromonadales</taxon>
        <taxon>Pseudoalteromonadaceae</taxon>
        <taxon>Pseudoalteromonas</taxon>
    </lineage>
</organism>
<comment type="caution">
    <text evidence="1">The sequence shown here is derived from an EMBL/GenBank/DDBJ whole genome shotgun (WGS) entry which is preliminary data.</text>
</comment>
<reference evidence="1 2" key="1">
    <citation type="journal article" date="2015" name="BMC Genomics">
        <title>Genome mining reveals unlocked bioactive potential of marine Gram-negative bacteria.</title>
        <authorList>
            <person name="Machado H."/>
            <person name="Sonnenschein E.C."/>
            <person name="Melchiorsen J."/>
            <person name="Gram L."/>
        </authorList>
    </citation>
    <scope>NUCLEOTIDE SEQUENCE [LARGE SCALE GENOMIC DNA]</scope>
    <source>
        <strain evidence="1 2">S3137</strain>
    </source>
</reference>
<accession>A0A0F4PWM4</accession>
<keyword evidence="2" id="KW-1185">Reference proteome</keyword>